<evidence type="ECO:0000259" key="1">
    <source>
        <dbReference type="Pfam" id="PF13556"/>
    </source>
</evidence>
<dbReference type="Proteomes" id="UP001501490">
    <property type="component" value="Unassembled WGS sequence"/>
</dbReference>
<dbReference type="PANTHER" id="PTHR33744:SF7">
    <property type="entry name" value="PUCR FAMILY TRANSCRIPTIONAL REGULATOR"/>
    <property type="match status" value="1"/>
</dbReference>
<dbReference type="EMBL" id="BAABAB010000009">
    <property type="protein sequence ID" value="GAA3612424.1"/>
    <property type="molecule type" value="Genomic_DNA"/>
</dbReference>
<keyword evidence="3" id="KW-1185">Reference proteome</keyword>
<dbReference type="InterPro" id="IPR025736">
    <property type="entry name" value="PucR_C-HTH_dom"/>
</dbReference>
<dbReference type="InterPro" id="IPR051448">
    <property type="entry name" value="CdaR-like_regulators"/>
</dbReference>
<name>A0ABP6ZMQ9_9ACTN</name>
<proteinExistence type="predicted"/>
<dbReference type="InterPro" id="IPR042070">
    <property type="entry name" value="PucR_C-HTH_sf"/>
</dbReference>
<sequence>MFDVGSQPTSEAYQALVRSLELQVTLTSIVARGGGVERLLTGWQEHTGEPIAVFHRLGRPVGRSGGFPSEVLDTVAGQLESTAAPRIGEVMHVIEHGIEVTPFAGNDVVRGFVARIPSGTEAAELAAPTMRSLLALEYERHWYLDDPARRARATQLNRVLSLGDDAAVRARLRGVGMDPAELRGVAIEARTTTHAEVLVDDLVVVLGTPLIRQRERLVECLVGADPRRRLSEYGLNAPLGIGAAVAPRHAARTMQQAGLALETSRRVGSPIEYVDGASHEFLIRAAPVEYLESFADATLTPIETARGGEALLQTLHLWLIERRSVDATADRLGVHRHTVRNRLQRIAQLTGHDIEAIDAQTELWLALKARGIRGADPS</sequence>
<dbReference type="PANTHER" id="PTHR33744">
    <property type="entry name" value="CARBOHYDRATE DIACID REGULATOR"/>
    <property type="match status" value="1"/>
</dbReference>
<dbReference type="Pfam" id="PF13556">
    <property type="entry name" value="HTH_30"/>
    <property type="match status" value="1"/>
</dbReference>
<gene>
    <name evidence="2" type="ORF">GCM10022236_12730</name>
</gene>
<evidence type="ECO:0000313" key="2">
    <source>
        <dbReference type="EMBL" id="GAA3612424.1"/>
    </source>
</evidence>
<dbReference type="Gene3D" id="1.10.10.2840">
    <property type="entry name" value="PucR C-terminal helix-turn-helix domain"/>
    <property type="match status" value="1"/>
</dbReference>
<evidence type="ECO:0000313" key="3">
    <source>
        <dbReference type="Proteomes" id="UP001501490"/>
    </source>
</evidence>
<protein>
    <recommendedName>
        <fullName evidence="1">PucR C-terminal helix-turn-helix domain-containing protein</fullName>
    </recommendedName>
</protein>
<feature type="domain" description="PucR C-terminal helix-turn-helix" evidence="1">
    <location>
        <begin position="311"/>
        <end position="369"/>
    </location>
</feature>
<accession>A0ABP6ZMQ9</accession>
<comment type="caution">
    <text evidence="2">The sequence shown here is derived from an EMBL/GenBank/DDBJ whole genome shotgun (WGS) entry which is preliminary data.</text>
</comment>
<reference evidence="3" key="1">
    <citation type="journal article" date="2019" name="Int. J. Syst. Evol. Microbiol.">
        <title>The Global Catalogue of Microorganisms (GCM) 10K type strain sequencing project: providing services to taxonomists for standard genome sequencing and annotation.</title>
        <authorList>
            <consortium name="The Broad Institute Genomics Platform"/>
            <consortium name="The Broad Institute Genome Sequencing Center for Infectious Disease"/>
            <person name="Wu L."/>
            <person name="Ma J."/>
        </authorList>
    </citation>
    <scope>NUCLEOTIDE SEQUENCE [LARGE SCALE GENOMIC DNA]</scope>
    <source>
        <strain evidence="3">JCM 16929</strain>
    </source>
</reference>
<organism evidence="2 3">
    <name type="scientific">Microlunatus ginsengisoli</name>
    <dbReference type="NCBI Taxonomy" id="363863"/>
    <lineage>
        <taxon>Bacteria</taxon>
        <taxon>Bacillati</taxon>
        <taxon>Actinomycetota</taxon>
        <taxon>Actinomycetes</taxon>
        <taxon>Propionibacteriales</taxon>
        <taxon>Propionibacteriaceae</taxon>
        <taxon>Microlunatus</taxon>
    </lineage>
</organism>